<evidence type="ECO:0000313" key="4">
    <source>
        <dbReference type="Proteomes" id="UP000757232"/>
    </source>
</evidence>
<protein>
    <submittedName>
        <fullName evidence="3">Uncharacterized protein</fullName>
    </submittedName>
</protein>
<feature type="transmembrane region" description="Helical" evidence="2">
    <location>
        <begin position="198"/>
        <end position="216"/>
    </location>
</feature>
<feature type="compositionally biased region" description="Polar residues" evidence="1">
    <location>
        <begin position="786"/>
        <end position="810"/>
    </location>
</feature>
<evidence type="ECO:0000256" key="1">
    <source>
        <dbReference type="SAM" id="MobiDB-lite"/>
    </source>
</evidence>
<feature type="region of interest" description="Disordered" evidence="1">
    <location>
        <begin position="535"/>
        <end position="565"/>
    </location>
</feature>
<dbReference type="PANTHER" id="PTHR24216">
    <property type="entry name" value="PAXILLIN-RELATED"/>
    <property type="match status" value="1"/>
</dbReference>
<feature type="region of interest" description="Disordered" evidence="1">
    <location>
        <begin position="1320"/>
        <end position="1353"/>
    </location>
</feature>
<evidence type="ECO:0000313" key="3">
    <source>
        <dbReference type="EMBL" id="OCB88003.1"/>
    </source>
</evidence>
<feature type="compositionally biased region" description="Low complexity" evidence="1">
    <location>
        <begin position="846"/>
        <end position="859"/>
    </location>
</feature>
<feature type="region of interest" description="Disordered" evidence="1">
    <location>
        <begin position="758"/>
        <end position="961"/>
    </location>
</feature>
<feature type="region of interest" description="Disordered" evidence="1">
    <location>
        <begin position="1385"/>
        <end position="1417"/>
    </location>
</feature>
<feature type="transmembrane region" description="Helical" evidence="2">
    <location>
        <begin position="261"/>
        <end position="281"/>
    </location>
</feature>
<sequence length="1558" mass="173165">MDAKDYLQYNLTIRLGSLLALPSKFLHRLRKIDDLLNHDLDIQSAALDSPMPITSTTHAVMSDVPRPPPSRATLAYELASMPGPFAFLTSGYALGLVTLALLLNRIQHIVVPSRRTLAYRILRSRRSLFHALFYSFFPIDLSSTAYRFTLRIPSLYLLYKSLLLIIVILLQVSNIFPSTNIGWLRALDIWAGRKEMEDICWSIFGTFGYAMLLHIYSMPVTHASRGPPSRPDITVILTLFFPLLQLTLVHTLGVKKSWAKYRLVPTSICSLATIIHFNYVLFTRPASYPMLNYLPCLLETMLLLITILTITLNALTQLLLEGEISRPLFGHAQTLAPKWDEDFAIALLRLGTASLEATHVAGLGNEVGSVAVGNSQLVDLRGKKTPAVNESIVELNSAGVVTISPVPVAIRGKDTRGGFANEIRNVKVKNAEDDWLIDHVWLRELTRFGLSFFSVIRGFYRLFLWLIWYRWRGVSLRLRPSEVEASSKVLERQATSSGSNRSNGYETVYQRFLRGEDVGDDDDDDEYVPPEEQNALEVFQGPFEESSDEEEEKDVESEDEDTDNGLETAGLFKDLLSNSAASTSLSPGPVLIAHMTADRSSPLTRRRYKEFVSRSHGQVSPSQDRGPFGDEMARFIHDRRVRASATDTGSSSSEETSLEGRMNCRFATTAGRTWLRAFRRQNTSARAVVEMLRAFQESIYHEKIVLDGQKHCGGQILHKDKKTRDHLLGVPMNVEFDNNSDLTSLADEDEQQVNDVAADAGGLRSDSESSLTSLEEDEAEIERTNSRNGSQNTFPPAQVSPSRIGSSLSRPSPAKGLRTYGGRRSRMDGNSKKQIPKHSSEPSPEPSGYESPLTPLSSPSPSPRKRRAPPSIQQPLSSPSKRSRNRKSRELGPLPISDPPTEPVSAREMHVNGHRSSSNFPVTPTKRKQDGKHVLQNKAPALSASTGPRRRISQPKSKHVVDRTWSLEALGTLMEPNAAYQKAVRVRLFSPPYGSEESLLVTLAKPSSSSIASYTDRTYTAKSFWLLPPSSTSSWPAGFDKLKSRWEEACKRIVEEDMRLNDGFPTSLTALLSQPQVCTDDDEDDSVSRASPKRPDASSSALTQGEPWSPPPPDPNVTIPGEYVLCTTKTKGYFGKFYPAKVIAYVPPSGPNDPSRYKVHFMDNFDEDVTRDMFYIYEQEGFGTCKLGEFESVESLYEKDGEAGLEEDILAETGSHVVVPEIPLLPPPPPEEFCTLTMPEQSSYITPILMKIIENKYRPAEKRVSAFLSGGRERAKMSKDVPQKGLLTRSELNQLARILKCWTLSIDSSNGEMKDANISPEIDAHHRPQRATAIPPEEPDTLQEVPSNPDDLSVKEVSRSSMEIEGSCHPGVDPISSILTTCLTRDKEQEPSLPPSSLPPSSTIDESPSNTLNGVGDDDHGIIVAESFFDSASQPNRADQRSNNGLPPSATPQRPLSPTRTFKDLLSHEKIHFCTDVLLKEAVIQLLLWRAGKRRSIDLLSETEELLLHESGSNLAGEFDIAHTVQDLRAKKEKFLSTRLQSKQPIPAGGTRSRPKRV</sequence>
<feature type="compositionally biased region" description="Acidic residues" evidence="1">
    <location>
        <begin position="545"/>
        <end position="564"/>
    </location>
</feature>
<feature type="transmembrane region" description="Helical" evidence="2">
    <location>
        <begin position="127"/>
        <end position="146"/>
    </location>
</feature>
<keyword evidence="2" id="KW-0812">Transmembrane</keyword>
<name>A0A9Q5HXU3_SANBA</name>
<feature type="transmembrane region" description="Helical" evidence="2">
    <location>
        <begin position="236"/>
        <end position="254"/>
    </location>
</feature>
<proteinExistence type="predicted"/>
<feature type="compositionally biased region" description="Low complexity" evidence="1">
    <location>
        <begin position="644"/>
        <end position="655"/>
    </location>
</feature>
<feature type="region of interest" description="Disordered" evidence="1">
    <location>
        <begin position="1072"/>
        <end position="1117"/>
    </location>
</feature>
<comment type="caution">
    <text evidence="3">The sequence shown here is derived from an EMBL/GenBank/DDBJ whole genome shotgun (WGS) entry which is preliminary data.</text>
</comment>
<feature type="compositionally biased region" description="Polar residues" evidence="1">
    <location>
        <begin position="1403"/>
        <end position="1413"/>
    </location>
</feature>
<keyword evidence="2" id="KW-1133">Transmembrane helix</keyword>
<dbReference type="Proteomes" id="UP000757232">
    <property type="component" value="Unassembled WGS sequence"/>
</dbReference>
<feature type="transmembrane region" description="Helical" evidence="2">
    <location>
        <begin position="301"/>
        <end position="320"/>
    </location>
</feature>
<dbReference type="OrthoDB" id="66726at2759"/>
<feature type="region of interest" description="Disordered" evidence="1">
    <location>
        <begin position="1539"/>
        <end position="1558"/>
    </location>
</feature>
<dbReference type="EMBL" id="LNZH02000185">
    <property type="protein sequence ID" value="OCB88003.1"/>
    <property type="molecule type" value="Genomic_DNA"/>
</dbReference>
<evidence type="ECO:0000256" key="2">
    <source>
        <dbReference type="SAM" id="Phobius"/>
    </source>
</evidence>
<feature type="compositionally biased region" description="Low complexity" evidence="1">
    <location>
        <begin position="869"/>
        <end position="880"/>
    </location>
</feature>
<accession>A0A9Q5HXU3</accession>
<feature type="compositionally biased region" description="Basic residues" evidence="1">
    <location>
        <begin position="948"/>
        <end position="958"/>
    </location>
</feature>
<feature type="transmembrane region" description="Helical" evidence="2">
    <location>
        <begin position="158"/>
        <end position="177"/>
    </location>
</feature>
<feature type="region of interest" description="Disordered" evidence="1">
    <location>
        <begin position="1431"/>
        <end position="1459"/>
    </location>
</feature>
<feature type="transmembrane region" description="Helical" evidence="2">
    <location>
        <begin position="448"/>
        <end position="471"/>
    </location>
</feature>
<keyword evidence="2" id="KW-0472">Membrane</keyword>
<feature type="region of interest" description="Disordered" evidence="1">
    <location>
        <begin position="640"/>
        <end position="659"/>
    </location>
</feature>
<feature type="transmembrane region" description="Helical" evidence="2">
    <location>
        <begin position="85"/>
        <end position="106"/>
    </location>
</feature>
<keyword evidence="4" id="KW-1185">Reference proteome</keyword>
<reference evidence="3" key="1">
    <citation type="submission" date="2016-06" db="EMBL/GenBank/DDBJ databases">
        <title>Draft Genome sequence of the fungus Inonotus baumii.</title>
        <authorList>
            <person name="Zhu H."/>
            <person name="Lin W."/>
        </authorList>
    </citation>
    <scope>NUCLEOTIDE SEQUENCE</scope>
    <source>
        <strain evidence="3">821</strain>
    </source>
</reference>
<organism evidence="3 4">
    <name type="scientific">Sanghuangporus baumii</name>
    <name type="common">Phellinus baumii</name>
    <dbReference type="NCBI Taxonomy" id="108892"/>
    <lineage>
        <taxon>Eukaryota</taxon>
        <taxon>Fungi</taxon>
        <taxon>Dikarya</taxon>
        <taxon>Basidiomycota</taxon>
        <taxon>Agaricomycotina</taxon>
        <taxon>Agaricomycetes</taxon>
        <taxon>Hymenochaetales</taxon>
        <taxon>Hymenochaetaceae</taxon>
        <taxon>Sanghuangporus</taxon>
    </lineage>
</organism>
<gene>
    <name evidence="3" type="ORF">A7U60_g4788</name>
</gene>